<evidence type="ECO:0000313" key="1">
    <source>
        <dbReference type="EMBL" id="VDN16013.1"/>
    </source>
</evidence>
<proteinExistence type="predicted"/>
<organism evidence="1 2">
    <name type="scientific">Dibothriocephalus latus</name>
    <name type="common">Fish tapeworm</name>
    <name type="synonym">Diphyllobothrium latum</name>
    <dbReference type="NCBI Taxonomy" id="60516"/>
    <lineage>
        <taxon>Eukaryota</taxon>
        <taxon>Metazoa</taxon>
        <taxon>Spiralia</taxon>
        <taxon>Lophotrochozoa</taxon>
        <taxon>Platyhelminthes</taxon>
        <taxon>Cestoda</taxon>
        <taxon>Eucestoda</taxon>
        <taxon>Diphyllobothriidea</taxon>
        <taxon>Diphyllobothriidae</taxon>
        <taxon>Dibothriocephalus</taxon>
    </lineage>
</organism>
<reference evidence="1 2" key="1">
    <citation type="submission" date="2018-11" db="EMBL/GenBank/DDBJ databases">
        <authorList>
            <consortium name="Pathogen Informatics"/>
        </authorList>
    </citation>
    <scope>NUCLEOTIDE SEQUENCE [LARGE SCALE GENOMIC DNA]</scope>
</reference>
<gene>
    <name evidence="1" type="ORF">DILT_LOCUS11844</name>
</gene>
<evidence type="ECO:0000313" key="2">
    <source>
        <dbReference type="Proteomes" id="UP000281553"/>
    </source>
</evidence>
<sequence length="34" mass="4066">MQNVTILRGGSKEFWFVLNTETLTWYKDEEVGSW</sequence>
<protein>
    <recommendedName>
        <fullName evidence="3">PH domain-containing protein</fullName>
    </recommendedName>
</protein>
<dbReference type="SUPFAM" id="SSF50729">
    <property type="entry name" value="PH domain-like"/>
    <property type="match status" value="1"/>
</dbReference>
<name>A0A3P7LY90_DIBLA</name>
<dbReference type="Gene3D" id="2.30.29.30">
    <property type="entry name" value="Pleckstrin-homology domain (PH domain)/Phosphotyrosine-binding domain (PTB)"/>
    <property type="match status" value="1"/>
</dbReference>
<dbReference type="Proteomes" id="UP000281553">
    <property type="component" value="Unassembled WGS sequence"/>
</dbReference>
<keyword evidence="2" id="KW-1185">Reference proteome</keyword>
<evidence type="ECO:0008006" key="3">
    <source>
        <dbReference type="Google" id="ProtNLM"/>
    </source>
</evidence>
<dbReference type="AlphaFoldDB" id="A0A3P7LY90"/>
<dbReference type="InterPro" id="IPR011993">
    <property type="entry name" value="PH-like_dom_sf"/>
</dbReference>
<dbReference type="EMBL" id="UYRU01064375">
    <property type="protein sequence ID" value="VDN16013.1"/>
    <property type="molecule type" value="Genomic_DNA"/>
</dbReference>
<accession>A0A3P7LY90</accession>